<dbReference type="AlphaFoldDB" id="A0A9P6TGG5"/>
<name>A0A9P6TGG5_9BASI</name>
<keyword evidence="2" id="KW-1185">Reference proteome</keyword>
<reference evidence="1" key="1">
    <citation type="submission" date="2013-11" db="EMBL/GenBank/DDBJ databases">
        <title>Genome sequence of the fusiform rust pathogen reveals effectors for host alternation and coevolution with pine.</title>
        <authorList>
            <consortium name="DOE Joint Genome Institute"/>
            <person name="Smith K."/>
            <person name="Pendleton A."/>
            <person name="Kubisiak T."/>
            <person name="Anderson C."/>
            <person name="Salamov A."/>
            <person name="Aerts A."/>
            <person name="Riley R."/>
            <person name="Clum A."/>
            <person name="Lindquist E."/>
            <person name="Ence D."/>
            <person name="Campbell M."/>
            <person name="Kronenberg Z."/>
            <person name="Feau N."/>
            <person name="Dhillon B."/>
            <person name="Hamelin R."/>
            <person name="Burleigh J."/>
            <person name="Smith J."/>
            <person name="Yandell M."/>
            <person name="Nelson C."/>
            <person name="Grigoriev I."/>
            <person name="Davis J."/>
        </authorList>
    </citation>
    <scope>NUCLEOTIDE SEQUENCE</scope>
    <source>
        <strain evidence="1">G11</strain>
    </source>
</reference>
<comment type="caution">
    <text evidence="1">The sequence shown here is derived from an EMBL/GenBank/DDBJ whole genome shotgun (WGS) entry which is preliminary data.</text>
</comment>
<dbReference type="EMBL" id="MU167213">
    <property type="protein sequence ID" value="KAG0151447.1"/>
    <property type="molecule type" value="Genomic_DNA"/>
</dbReference>
<organism evidence="1 2">
    <name type="scientific">Cronartium quercuum f. sp. fusiforme G11</name>
    <dbReference type="NCBI Taxonomy" id="708437"/>
    <lineage>
        <taxon>Eukaryota</taxon>
        <taxon>Fungi</taxon>
        <taxon>Dikarya</taxon>
        <taxon>Basidiomycota</taxon>
        <taxon>Pucciniomycotina</taxon>
        <taxon>Pucciniomycetes</taxon>
        <taxon>Pucciniales</taxon>
        <taxon>Coleosporiaceae</taxon>
        <taxon>Cronartium</taxon>
    </lineage>
</organism>
<dbReference type="OrthoDB" id="2507590at2759"/>
<protein>
    <submittedName>
        <fullName evidence="1">Uncharacterized protein</fullName>
    </submittedName>
</protein>
<evidence type="ECO:0000313" key="1">
    <source>
        <dbReference type="EMBL" id="KAG0151447.1"/>
    </source>
</evidence>
<sequence length="108" mass="11991">MSLKELRTGGHKIACGLGHIDEILILYISGILAKVGIRAWGPDLNDAPDSLYNSACRITALNIFCQLLAIGTYNYMNVNLKHSNSLSLMTSVYNHYVHFVMAAKYKTE</sequence>
<dbReference type="Proteomes" id="UP000886653">
    <property type="component" value="Unassembled WGS sequence"/>
</dbReference>
<gene>
    <name evidence="1" type="ORF">CROQUDRAFT_543413</name>
</gene>
<proteinExistence type="predicted"/>
<accession>A0A9P6TGG5</accession>
<evidence type="ECO:0000313" key="2">
    <source>
        <dbReference type="Proteomes" id="UP000886653"/>
    </source>
</evidence>